<dbReference type="InterPro" id="IPR017437">
    <property type="entry name" value="ATP-NAD_kinase_PpnK-typ_C"/>
</dbReference>
<dbReference type="PANTHER" id="PTHR13158:SF4">
    <property type="entry name" value="NAD(+) KINASE"/>
    <property type="match status" value="1"/>
</dbReference>
<dbReference type="PROSITE" id="PS50102">
    <property type="entry name" value="RRM"/>
    <property type="match status" value="1"/>
</dbReference>
<evidence type="ECO:0000259" key="9">
    <source>
        <dbReference type="PROSITE" id="PS50102"/>
    </source>
</evidence>
<dbReference type="GO" id="GO:0003951">
    <property type="term" value="F:NAD+ kinase activity"/>
    <property type="evidence" value="ECO:0007669"/>
    <property type="project" value="UniProtKB-EC"/>
</dbReference>
<dbReference type="InterPro" id="IPR000504">
    <property type="entry name" value="RRM_dom"/>
</dbReference>
<evidence type="ECO:0000313" key="10">
    <source>
        <dbReference type="Proteomes" id="UP000887572"/>
    </source>
</evidence>
<dbReference type="SMART" id="SM00360">
    <property type="entry name" value="RRM"/>
    <property type="match status" value="1"/>
</dbReference>
<feature type="compositionally biased region" description="Polar residues" evidence="8">
    <location>
        <begin position="540"/>
        <end position="551"/>
    </location>
</feature>
<dbReference type="SUPFAM" id="SSF54928">
    <property type="entry name" value="RNA-binding domain, RBD"/>
    <property type="match status" value="1"/>
</dbReference>
<dbReference type="CDD" id="cd12240">
    <property type="entry name" value="RRM_NCBP2"/>
    <property type="match status" value="1"/>
</dbReference>
<evidence type="ECO:0000256" key="3">
    <source>
        <dbReference type="ARBA" id="ARBA00022679"/>
    </source>
</evidence>
<dbReference type="InterPro" id="IPR002504">
    <property type="entry name" value="NADK"/>
</dbReference>
<keyword evidence="7" id="KW-0694">RNA-binding</keyword>
<dbReference type="PANTHER" id="PTHR13158">
    <property type="match status" value="1"/>
</dbReference>
<dbReference type="InterPro" id="IPR034148">
    <property type="entry name" value="NCBP2_RRM"/>
</dbReference>
<comment type="similarity">
    <text evidence="1">Belongs to the NAD kinase family.</text>
</comment>
<reference evidence="11" key="1">
    <citation type="submission" date="2022-11" db="UniProtKB">
        <authorList>
            <consortium name="WormBaseParasite"/>
        </authorList>
    </citation>
    <scope>IDENTIFICATION</scope>
</reference>
<dbReference type="Pfam" id="PF00076">
    <property type="entry name" value="RRM_1"/>
    <property type="match status" value="1"/>
</dbReference>
<proteinExistence type="inferred from homology"/>
<dbReference type="GO" id="GO:0005739">
    <property type="term" value="C:mitochondrion"/>
    <property type="evidence" value="ECO:0007669"/>
    <property type="project" value="TreeGrafter"/>
</dbReference>
<keyword evidence="4" id="KW-0418">Kinase</keyword>
<dbReference type="GO" id="GO:0006741">
    <property type="term" value="P:NADP+ biosynthetic process"/>
    <property type="evidence" value="ECO:0007669"/>
    <property type="project" value="InterPro"/>
</dbReference>
<keyword evidence="6" id="KW-0520">NAD</keyword>
<evidence type="ECO:0000256" key="7">
    <source>
        <dbReference type="PROSITE-ProRule" id="PRU00176"/>
    </source>
</evidence>
<dbReference type="InterPro" id="IPR016064">
    <property type="entry name" value="NAD/diacylglycerol_kinase_sf"/>
</dbReference>
<evidence type="ECO:0000256" key="1">
    <source>
        <dbReference type="ARBA" id="ARBA00010995"/>
    </source>
</evidence>
<dbReference type="Gene3D" id="3.30.70.330">
    <property type="match status" value="1"/>
</dbReference>
<evidence type="ECO:0000256" key="2">
    <source>
        <dbReference type="ARBA" id="ARBA00012120"/>
    </source>
</evidence>
<evidence type="ECO:0000256" key="5">
    <source>
        <dbReference type="ARBA" id="ARBA00022857"/>
    </source>
</evidence>
<accession>A0A914GTR1</accession>
<dbReference type="InterPro" id="IPR017438">
    <property type="entry name" value="ATP-NAD_kinase_N"/>
</dbReference>
<evidence type="ECO:0000313" key="11">
    <source>
        <dbReference type="WBParaSite" id="Gr19_v10_g10678.t1"/>
    </source>
</evidence>
<dbReference type="WBParaSite" id="Gr19_v10_g10678.t1">
    <property type="protein sequence ID" value="Gr19_v10_g10678.t1"/>
    <property type="gene ID" value="Gr19_v10_g10678"/>
</dbReference>
<dbReference type="Gene3D" id="2.60.200.30">
    <property type="entry name" value="Probable inorganic polyphosphate/atp-NAD kinase, domain 2"/>
    <property type="match status" value="1"/>
</dbReference>
<dbReference type="Pfam" id="PF01513">
    <property type="entry name" value="NAD_kinase"/>
    <property type="match status" value="1"/>
</dbReference>
<dbReference type="EC" id="2.7.1.23" evidence="2"/>
<evidence type="ECO:0000256" key="6">
    <source>
        <dbReference type="ARBA" id="ARBA00023027"/>
    </source>
</evidence>
<organism evidence="10 11">
    <name type="scientific">Globodera rostochiensis</name>
    <name type="common">Golden nematode worm</name>
    <name type="synonym">Heterodera rostochiensis</name>
    <dbReference type="NCBI Taxonomy" id="31243"/>
    <lineage>
        <taxon>Eukaryota</taxon>
        <taxon>Metazoa</taxon>
        <taxon>Ecdysozoa</taxon>
        <taxon>Nematoda</taxon>
        <taxon>Chromadorea</taxon>
        <taxon>Rhabditida</taxon>
        <taxon>Tylenchina</taxon>
        <taxon>Tylenchomorpha</taxon>
        <taxon>Tylenchoidea</taxon>
        <taxon>Heteroderidae</taxon>
        <taxon>Heteroderinae</taxon>
        <taxon>Globodera</taxon>
    </lineage>
</organism>
<keyword evidence="3" id="KW-0808">Transferase</keyword>
<evidence type="ECO:0000256" key="4">
    <source>
        <dbReference type="ARBA" id="ARBA00022777"/>
    </source>
</evidence>
<evidence type="ECO:0000256" key="8">
    <source>
        <dbReference type="SAM" id="MobiDB-lite"/>
    </source>
</evidence>
<dbReference type="GO" id="GO:0019674">
    <property type="term" value="P:NAD+ metabolic process"/>
    <property type="evidence" value="ECO:0007669"/>
    <property type="project" value="InterPro"/>
</dbReference>
<protein>
    <recommendedName>
        <fullName evidence="2">NAD(+) kinase</fullName>
        <ecNumber evidence="2">2.7.1.23</ecNumber>
    </recommendedName>
</protein>
<dbReference type="GO" id="GO:0003723">
    <property type="term" value="F:RNA binding"/>
    <property type="evidence" value="ECO:0007669"/>
    <property type="project" value="UniProtKB-UniRule"/>
</dbReference>
<dbReference type="AlphaFoldDB" id="A0A914GTR1"/>
<feature type="region of interest" description="Disordered" evidence="8">
    <location>
        <begin position="532"/>
        <end position="604"/>
    </location>
</feature>
<dbReference type="Proteomes" id="UP000887572">
    <property type="component" value="Unplaced"/>
</dbReference>
<name>A0A914GTR1_GLORO</name>
<keyword evidence="5" id="KW-0521">NADP</keyword>
<dbReference type="SUPFAM" id="SSF111331">
    <property type="entry name" value="NAD kinase/diacylglycerol kinase-like"/>
    <property type="match status" value="1"/>
</dbReference>
<feature type="domain" description="RRM" evidence="9">
    <location>
        <begin position="127"/>
        <end position="205"/>
    </location>
</feature>
<sequence length="784" mass="87663">MAPEIEQTNRGSKINHEVLMEETRRIPVVADIVGQFRNIGGSPMAEQFKNELIIAGQLGRGSLGNGTSNPHMDMLLGTDEKICDLMHKLIMVLDPKSKDKAGELSSYRDMRFDGTLTEQERQLAQSTTLYIGNLAYCTSEEQVWELFHRAGDVRRVIMGLDRFHKKPCGFCFVEYYTREDAENALRYISGTRLDDRVIRCDWDAGFKEGRQYGRGKHGGQAVGIRLFRKETINSIKEASKFDFGSCTFEASTTTTLSTSKTITTVAGRRVLLPFATTAASLSASPPFSQHSPLSSLPSLLSKLIIGAGRTPTKGISGIANAVCMADRNGVVHYLHNGVATFAKRSSHRASTQKCPSFSQFKPKRALIVSKSSLLEYEFDRRGPKNDYIGLDDSRFLKELGGQHVNVDDMRVRHKLQRHYLDTIVEELRRHNIEWKIVRRRQYSETLAQWADLIISAGGDGTFLTASKRIPDGRKPVIGINTDPVGSEGFLCLTGKSRRPADEVIRQFLEESSKPNFHWMHRQRIRVTILKSTGPHDERSLSSSSIHQQMAQCEQGDSPRKDSIAEEQQGNQSDDDEMSNISKKSKFSSDDEEQQSESAVVNGNGGNFHRLALNEVFIGESHAARVSYYDVQVDNGPMTKQKSSGMTICTGTGSTSWHYNINRLTEQTLGEIFTEMSLMGISLDREVDSEMVEGICRHFNSKLKFGPEQNKMAFSVRDPVFNATFPKTPIRGFAHKILLKSRCTHADLILDGSTSIPFNRGTEVLLEIHPEDALQTAVFTAEGRN</sequence>
<dbReference type="InterPro" id="IPR012677">
    <property type="entry name" value="Nucleotide-bd_a/b_plait_sf"/>
</dbReference>
<dbReference type="Gene3D" id="3.40.50.10330">
    <property type="entry name" value="Probable inorganic polyphosphate/atp-NAD kinase, domain 1"/>
    <property type="match status" value="1"/>
</dbReference>
<keyword evidence="10" id="KW-1185">Reference proteome</keyword>
<dbReference type="InterPro" id="IPR035979">
    <property type="entry name" value="RBD_domain_sf"/>
</dbReference>